<dbReference type="EMBL" id="LCNU01000013">
    <property type="protein sequence ID" value="KKU64093.1"/>
    <property type="molecule type" value="Genomic_DNA"/>
</dbReference>
<gene>
    <name evidence="1" type="ORF">UX86_C0013G0020</name>
</gene>
<dbReference type="STRING" id="1618364.UX86_C0013G0020"/>
<sequence>MVERTIKIYCLQTSSHGEAAGSLLYTEAGDVKESGPFCQADLIIRRNHLERTGVDPESIILLDIQAYITRHPEVYGPSPFKSRPLWECE</sequence>
<dbReference type="AlphaFoldDB" id="A0A0G1UD99"/>
<proteinExistence type="predicted"/>
<organism evidence="1 2">
    <name type="scientific">Candidatus Amesbacteria bacterium GW2011_GWC1_47_15</name>
    <dbReference type="NCBI Taxonomy" id="1618364"/>
    <lineage>
        <taxon>Bacteria</taxon>
        <taxon>Candidatus Amesiibacteriota</taxon>
    </lineage>
</organism>
<protein>
    <submittedName>
        <fullName evidence="1">Uncharacterized protein</fullName>
    </submittedName>
</protein>
<evidence type="ECO:0000313" key="1">
    <source>
        <dbReference type="EMBL" id="KKU64093.1"/>
    </source>
</evidence>
<accession>A0A0G1UD99</accession>
<reference evidence="1 2" key="1">
    <citation type="journal article" date="2015" name="Nature">
        <title>rRNA introns, odd ribosomes, and small enigmatic genomes across a large radiation of phyla.</title>
        <authorList>
            <person name="Brown C.T."/>
            <person name="Hug L.A."/>
            <person name="Thomas B.C."/>
            <person name="Sharon I."/>
            <person name="Castelle C.J."/>
            <person name="Singh A."/>
            <person name="Wilkins M.J."/>
            <person name="Williams K.H."/>
            <person name="Banfield J.F."/>
        </authorList>
    </citation>
    <scope>NUCLEOTIDE SEQUENCE [LARGE SCALE GENOMIC DNA]</scope>
</reference>
<dbReference type="Proteomes" id="UP000034502">
    <property type="component" value="Unassembled WGS sequence"/>
</dbReference>
<name>A0A0G1UD99_9BACT</name>
<evidence type="ECO:0000313" key="2">
    <source>
        <dbReference type="Proteomes" id="UP000034502"/>
    </source>
</evidence>
<comment type="caution">
    <text evidence="1">The sequence shown here is derived from an EMBL/GenBank/DDBJ whole genome shotgun (WGS) entry which is preliminary data.</text>
</comment>